<name>A0A9E7JRP0_9LILI</name>
<dbReference type="OrthoDB" id="695262at2759"/>
<evidence type="ECO:0000313" key="2">
    <source>
        <dbReference type="EMBL" id="URD91035.1"/>
    </source>
</evidence>
<dbReference type="PANTHER" id="PTHR33264:SF8">
    <property type="entry name" value="EXPRESSED PROTEIN"/>
    <property type="match status" value="1"/>
</dbReference>
<dbReference type="PANTHER" id="PTHR33264">
    <property type="entry name" value="EXPRESSED PROTEIN"/>
    <property type="match status" value="1"/>
</dbReference>
<dbReference type="AlphaFoldDB" id="A0A9E7JRP0"/>
<gene>
    <name evidence="2" type="ORF">MUK42_28780</name>
</gene>
<evidence type="ECO:0000313" key="3">
    <source>
        <dbReference type="Proteomes" id="UP001055439"/>
    </source>
</evidence>
<reference evidence="2" key="1">
    <citation type="submission" date="2022-05" db="EMBL/GenBank/DDBJ databases">
        <title>The Musa troglodytarum L. genome provides insights into the mechanism of non-climacteric behaviour and enrichment of carotenoids.</title>
        <authorList>
            <person name="Wang J."/>
        </authorList>
    </citation>
    <scope>NUCLEOTIDE SEQUENCE</scope>
    <source>
        <tissue evidence="2">Leaf</tissue>
    </source>
</reference>
<feature type="region of interest" description="Disordered" evidence="1">
    <location>
        <begin position="1"/>
        <end position="32"/>
    </location>
</feature>
<feature type="compositionally biased region" description="Low complexity" evidence="1">
    <location>
        <begin position="15"/>
        <end position="29"/>
    </location>
</feature>
<evidence type="ECO:0000256" key="1">
    <source>
        <dbReference type="SAM" id="MobiDB-lite"/>
    </source>
</evidence>
<sequence>MVQKRPQSPLPPEEPASAAAAASLPGSGSKTVVLKEPGRRRARFAEMAGETAAECAAVCCCCPCGLVNLLVVVVVKLPAGLVRKALRRIRNRSRKKAAISRPKVGALNHDDVSIRRAALLATAGNKEAWPTKSPSEEILELEKVMWANFYGAGFWRSPSQRECSGKPLFQFPRWSMTLKCGQRLGQKMFFWIFSLMKPVIVTSFCLIDGREISSGDDEAEIGKSEFRLWYWCSFCLSGNIAGFRPVIVWRERERESPFSFRDTLHILCMLQVGSGY</sequence>
<organism evidence="2 3">
    <name type="scientific">Musa troglodytarum</name>
    <name type="common">fe'i banana</name>
    <dbReference type="NCBI Taxonomy" id="320322"/>
    <lineage>
        <taxon>Eukaryota</taxon>
        <taxon>Viridiplantae</taxon>
        <taxon>Streptophyta</taxon>
        <taxon>Embryophyta</taxon>
        <taxon>Tracheophyta</taxon>
        <taxon>Spermatophyta</taxon>
        <taxon>Magnoliopsida</taxon>
        <taxon>Liliopsida</taxon>
        <taxon>Zingiberales</taxon>
        <taxon>Musaceae</taxon>
        <taxon>Musa</taxon>
    </lineage>
</organism>
<proteinExistence type="predicted"/>
<accession>A0A9E7JRP0</accession>
<dbReference type="Proteomes" id="UP001055439">
    <property type="component" value="Chromosome 2"/>
</dbReference>
<protein>
    <submittedName>
        <fullName evidence="2">Uncharacterized protein</fullName>
    </submittedName>
</protein>
<keyword evidence="3" id="KW-1185">Reference proteome</keyword>
<dbReference type="EMBL" id="CP097504">
    <property type="protein sequence ID" value="URD91035.1"/>
    <property type="molecule type" value="Genomic_DNA"/>
</dbReference>